<keyword evidence="1" id="KW-0472">Membrane</keyword>
<keyword evidence="1" id="KW-0812">Transmembrane</keyword>
<proteinExistence type="predicted"/>
<evidence type="ECO:0000313" key="5">
    <source>
        <dbReference type="Proteomes" id="UP000152300"/>
    </source>
</evidence>
<evidence type="ECO:0000313" key="2">
    <source>
        <dbReference type="EMBL" id="AKC03291.1"/>
    </source>
</evidence>
<dbReference type="EMBL" id="KM875470">
    <property type="protein sequence ID" value="AKC03291.1"/>
    <property type="molecule type" value="Genomic_DNA"/>
</dbReference>
<sequence length="177" mass="19456">MIGDRHRDDTDIDASAVVAAYLASEYANAVIDNLSDSERVALEALRASGDEVRHPMLQELTNAGGNHANPETSHIPATLISALLEAPASPGRMVTAIELCAQMGRRWTRRFQFLNFMRLVHVLVDRMPPTASEDLAVWLERAARVQSARQRMSRVAGLGMFLAGCGILFAGARFLRR</sequence>
<evidence type="ECO:0008006" key="6">
    <source>
        <dbReference type="Google" id="ProtNLM"/>
    </source>
</evidence>
<name>A0A0E3T8T5_9POXV</name>
<reference evidence="4 5" key="1">
    <citation type="journal article" date="2015" name="Arch. Virol.">
        <title>Coinfection with multiple strains of bovine papular stomatitis virus.</title>
        <authorList>
            <person name="Huang T."/>
            <person name="Tulman E.R."/>
            <person name="Diel D.G."/>
            <person name="Khatiwada S."/>
            <person name="Sims W."/>
            <person name="Edwards J.F."/>
            <person name="Wen X."/>
            <person name="Kutish G.F."/>
            <person name="Rock D.L."/>
            <person name="Delhon G."/>
        </authorList>
    </citation>
    <scope>NUCLEOTIDE SEQUENCE [LARGE SCALE GENOMIC DNA]</scope>
    <source>
        <strain evidence="2">BV-TX09c15</strain>
        <strain evidence="3">BV-TX09c5</strain>
    </source>
</reference>
<dbReference type="EMBL" id="KM875471">
    <property type="protein sequence ID" value="AKC03421.1"/>
    <property type="molecule type" value="Genomic_DNA"/>
</dbReference>
<keyword evidence="1" id="KW-1133">Transmembrane helix</keyword>
<dbReference type="Proteomes" id="UP000152300">
    <property type="component" value="Segment"/>
</dbReference>
<evidence type="ECO:0000256" key="1">
    <source>
        <dbReference type="SAM" id="Phobius"/>
    </source>
</evidence>
<gene>
    <name evidence="2" type="ORF">BVTX09c15_125</name>
    <name evidence="3" type="ORF">BVTX09c5_125</name>
</gene>
<dbReference type="Proteomes" id="UP000136698">
    <property type="component" value="Segment"/>
</dbReference>
<evidence type="ECO:0000313" key="3">
    <source>
        <dbReference type="EMBL" id="AKC03421.1"/>
    </source>
</evidence>
<organism evidence="3 4">
    <name type="scientific">Bovine papular stomatitis virus</name>
    <dbReference type="NCBI Taxonomy" id="129727"/>
    <lineage>
        <taxon>Viruses</taxon>
        <taxon>Varidnaviria</taxon>
        <taxon>Bamfordvirae</taxon>
        <taxon>Nucleocytoviricota</taxon>
        <taxon>Pokkesviricetes</taxon>
        <taxon>Chitovirales</taxon>
        <taxon>Poxviridae</taxon>
        <taxon>Chordopoxvirinae</taxon>
        <taxon>Parapoxvirus</taxon>
        <taxon>Parapoxvirus bovinestomatitis</taxon>
    </lineage>
</organism>
<accession>A0A0E3T8T5</accession>
<evidence type="ECO:0000313" key="4">
    <source>
        <dbReference type="Proteomes" id="UP000136698"/>
    </source>
</evidence>
<protein>
    <recommendedName>
        <fullName evidence="6">Apoptosis inhibitor</fullName>
    </recommendedName>
</protein>
<feature type="transmembrane region" description="Helical" evidence="1">
    <location>
        <begin position="155"/>
        <end position="175"/>
    </location>
</feature>